<keyword evidence="5 10" id="KW-0552">Olfaction</keyword>
<evidence type="ECO:0000256" key="6">
    <source>
        <dbReference type="ARBA" id="ARBA00022989"/>
    </source>
</evidence>
<dbReference type="EMBL" id="MG859386">
    <property type="protein sequence ID" value="AXM05214.1"/>
    <property type="molecule type" value="mRNA"/>
</dbReference>
<dbReference type="PANTHER" id="PTHR21137:SF35">
    <property type="entry name" value="ODORANT RECEPTOR 19A-RELATED"/>
    <property type="match status" value="1"/>
</dbReference>
<accession>A0A346D444</accession>
<feature type="transmembrane region" description="Helical" evidence="10">
    <location>
        <begin position="68"/>
        <end position="88"/>
    </location>
</feature>
<evidence type="ECO:0000256" key="2">
    <source>
        <dbReference type="ARBA" id="ARBA00022475"/>
    </source>
</evidence>
<protein>
    <recommendedName>
        <fullName evidence="10">Odorant receptor</fullName>
    </recommendedName>
</protein>
<dbReference type="GO" id="GO:0004984">
    <property type="term" value="F:olfactory receptor activity"/>
    <property type="evidence" value="ECO:0007669"/>
    <property type="project" value="InterPro"/>
</dbReference>
<dbReference type="Pfam" id="PF02949">
    <property type="entry name" value="7tm_6"/>
    <property type="match status" value="1"/>
</dbReference>
<feature type="transmembrane region" description="Helical" evidence="10">
    <location>
        <begin position="35"/>
        <end position="56"/>
    </location>
</feature>
<sequence>MFQVTPRDALRFTKLCVCFIFTWPPWPEANNIVKLLFNFFSWSSIIFPTLLGIALLNAARYQLDDYLALTKSLCLAFSCLQLVIKILVCKGHRSRLEMIHCSVKDFIENATAREMALLQRYVNRCAPMHFIVNVFALVAGLAMISGPFLLPINLPSDAKYPFDVDKHPGWDVAYLHHVVAGMQCASITPIECHAAVLIWFAGARLELLSEEFQNVTSIQEFNECIKKHQILLKKTDEMIEIVRLIVVTSTLMAGLSIVTGAIHIISHEAMVIKFQFIVIDGGFALILFISAWPAENLINFSNEIGQGAYNSPWIQNRPEMRKNVLFVLQRSQMQCSISVPGILPEHSLRYYTAFLSKTFSFFTTLRIVFDDSNN</sequence>
<comment type="similarity">
    <text evidence="10">Belongs to the insect chemoreceptor superfamily. Heteromeric odorant receptor channel (TC 1.A.69) family.</text>
</comment>
<keyword evidence="7 10" id="KW-0472">Membrane</keyword>
<dbReference type="AlphaFoldDB" id="A0A346D444"/>
<evidence type="ECO:0000313" key="11">
    <source>
        <dbReference type="EMBL" id="AXM05214.1"/>
    </source>
</evidence>
<evidence type="ECO:0000256" key="8">
    <source>
        <dbReference type="ARBA" id="ARBA00023170"/>
    </source>
</evidence>
<evidence type="ECO:0000256" key="3">
    <source>
        <dbReference type="ARBA" id="ARBA00022606"/>
    </source>
</evidence>
<keyword evidence="8 10" id="KW-0675">Receptor</keyword>
<reference evidence="11" key="1">
    <citation type="journal article" date="2018" name="Insect Mol. Biol.">
        <title>An odorant receptor mediates the attractiveness of cis-jasmone to Campoletis chlorideae, the endoparasitoid of Helicoverpa armigera.</title>
        <authorList>
            <person name="Sun Y.L."/>
            <person name="Dong J.F."/>
            <person name="Ning C."/>
            <person name="Ding P.P."/>
            <person name="Huang L.Q."/>
            <person name="Sun J.G."/>
            <person name="Wang C.Z."/>
        </authorList>
    </citation>
    <scope>NUCLEOTIDE SEQUENCE</scope>
    <source>
        <strain evidence="11">CchlOR96</strain>
    </source>
</reference>
<reference evidence="11" key="2">
    <citation type="submission" date="2018-01" db="EMBL/GenBank/DDBJ databases">
        <authorList>
            <person name="Gaut B.S."/>
            <person name="Morton B.R."/>
            <person name="Clegg M.T."/>
            <person name="Duvall M.R."/>
        </authorList>
    </citation>
    <scope>NUCLEOTIDE SEQUENCE</scope>
    <source>
        <strain evidence="11">CchlOR96</strain>
    </source>
</reference>
<evidence type="ECO:0000256" key="5">
    <source>
        <dbReference type="ARBA" id="ARBA00022725"/>
    </source>
</evidence>
<keyword evidence="9 10" id="KW-0807">Transducer</keyword>
<feature type="transmembrane region" description="Helical" evidence="10">
    <location>
        <begin position="130"/>
        <end position="150"/>
    </location>
</feature>
<dbReference type="PANTHER" id="PTHR21137">
    <property type="entry name" value="ODORANT RECEPTOR"/>
    <property type="match status" value="1"/>
</dbReference>
<evidence type="ECO:0000256" key="10">
    <source>
        <dbReference type="RuleBase" id="RU351113"/>
    </source>
</evidence>
<organism evidence="11">
    <name type="scientific">Campoletis chlorideae</name>
    <dbReference type="NCBI Taxonomy" id="219166"/>
    <lineage>
        <taxon>Eukaryota</taxon>
        <taxon>Metazoa</taxon>
        <taxon>Ecdysozoa</taxon>
        <taxon>Arthropoda</taxon>
        <taxon>Hexapoda</taxon>
        <taxon>Insecta</taxon>
        <taxon>Pterygota</taxon>
        <taxon>Neoptera</taxon>
        <taxon>Endopterygota</taxon>
        <taxon>Hymenoptera</taxon>
        <taxon>Apocrita</taxon>
        <taxon>Ichneumonoidea</taxon>
        <taxon>Ichneumonidae</taxon>
        <taxon>Campopleginae</taxon>
        <taxon>Dusona group</taxon>
        <taxon>Campoletis</taxon>
    </lineage>
</organism>
<keyword evidence="3 10" id="KW-0716">Sensory transduction</keyword>
<dbReference type="GO" id="GO:0005549">
    <property type="term" value="F:odorant binding"/>
    <property type="evidence" value="ECO:0007669"/>
    <property type="project" value="InterPro"/>
</dbReference>
<feature type="transmembrane region" description="Helical" evidence="10">
    <location>
        <begin position="241"/>
        <end position="262"/>
    </location>
</feature>
<evidence type="ECO:0000256" key="1">
    <source>
        <dbReference type="ARBA" id="ARBA00004651"/>
    </source>
</evidence>
<keyword evidence="6 10" id="KW-1133">Transmembrane helix</keyword>
<keyword evidence="2" id="KW-1003">Cell membrane</keyword>
<dbReference type="InterPro" id="IPR004117">
    <property type="entry name" value="7tm6_olfct_rcpt"/>
</dbReference>
<keyword evidence="4 10" id="KW-0812">Transmembrane</keyword>
<evidence type="ECO:0000256" key="9">
    <source>
        <dbReference type="ARBA" id="ARBA00023224"/>
    </source>
</evidence>
<comment type="subcellular location">
    <subcellularLocation>
        <location evidence="1 10">Cell membrane</location>
        <topology evidence="1 10">Multi-pass membrane protein</topology>
    </subcellularLocation>
</comment>
<dbReference type="GO" id="GO:0005886">
    <property type="term" value="C:plasma membrane"/>
    <property type="evidence" value="ECO:0007669"/>
    <property type="project" value="UniProtKB-SubCell"/>
</dbReference>
<feature type="transmembrane region" description="Helical" evidence="10">
    <location>
        <begin position="274"/>
        <end position="292"/>
    </location>
</feature>
<proteinExistence type="evidence at transcript level"/>
<name>A0A346D444_9HYME</name>
<evidence type="ECO:0000256" key="4">
    <source>
        <dbReference type="ARBA" id="ARBA00022692"/>
    </source>
</evidence>
<evidence type="ECO:0000256" key="7">
    <source>
        <dbReference type="ARBA" id="ARBA00023136"/>
    </source>
</evidence>
<dbReference type="GO" id="GO:0007165">
    <property type="term" value="P:signal transduction"/>
    <property type="evidence" value="ECO:0007669"/>
    <property type="project" value="UniProtKB-KW"/>
</dbReference>
<comment type="caution">
    <text evidence="10">Lacks conserved residue(s) required for the propagation of feature annotation.</text>
</comment>